<feature type="compositionally biased region" description="Basic and acidic residues" evidence="1">
    <location>
        <begin position="19"/>
        <end position="35"/>
    </location>
</feature>
<dbReference type="EMBL" id="BMQB01000003">
    <property type="protein sequence ID" value="GGJ88896.1"/>
    <property type="molecule type" value="Genomic_DNA"/>
</dbReference>
<name>A0A8J3B1P6_9ACTN</name>
<proteinExistence type="predicted"/>
<feature type="region of interest" description="Disordered" evidence="1">
    <location>
        <begin position="1"/>
        <end position="38"/>
    </location>
</feature>
<keyword evidence="3" id="KW-1185">Reference proteome</keyword>
<dbReference type="Proteomes" id="UP000649739">
    <property type="component" value="Unassembled WGS sequence"/>
</dbReference>
<accession>A0A8J3B1P6</accession>
<gene>
    <name evidence="2" type="ORF">GCM10010123_18130</name>
</gene>
<dbReference type="RefSeq" id="WP_189169620.1">
    <property type="nucleotide sequence ID" value="NZ_BMQB01000003.1"/>
</dbReference>
<sequence length="108" mass="11424">MRLSIDMTGKRFTVSQEVGPKKDQNGNQRNEKDTGRPLWSTQVFVLDATGGDVITITTAGEKPNVKVGDVVAVEQLEAIPWATNGRNGTAFRALSLKPASGPGASAKA</sequence>
<comment type="caution">
    <text evidence="2">The sequence shown here is derived from an EMBL/GenBank/DDBJ whole genome shotgun (WGS) entry which is preliminary data.</text>
</comment>
<evidence type="ECO:0000256" key="1">
    <source>
        <dbReference type="SAM" id="MobiDB-lite"/>
    </source>
</evidence>
<evidence type="ECO:0008006" key="4">
    <source>
        <dbReference type="Google" id="ProtNLM"/>
    </source>
</evidence>
<evidence type="ECO:0000313" key="3">
    <source>
        <dbReference type="Proteomes" id="UP000649739"/>
    </source>
</evidence>
<organism evidence="2 3">
    <name type="scientific">Pilimelia anulata</name>
    <dbReference type="NCBI Taxonomy" id="53371"/>
    <lineage>
        <taxon>Bacteria</taxon>
        <taxon>Bacillati</taxon>
        <taxon>Actinomycetota</taxon>
        <taxon>Actinomycetes</taxon>
        <taxon>Micromonosporales</taxon>
        <taxon>Micromonosporaceae</taxon>
        <taxon>Pilimelia</taxon>
    </lineage>
</organism>
<protein>
    <recommendedName>
        <fullName evidence="4">Regulatory protein</fullName>
    </recommendedName>
</protein>
<dbReference type="AlphaFoldDB" id="A0A8J3B1P6"/>
<reference evidence="2" key="1">
    <citation type="journal article" date="2014" name="Int. J. Syst. Evol. Microbiol.">
        <title>Complete genome sequence of Corynebacterium casei LMG S-19264T (=DSM 44701T), isolated from a smear-ripened cheese.</title>
        <authorList>
            <consortium name="US DOE Joint Genome Institute (JGI-PGF)"/>
            <person name="Walter F."/>
            <person name="Albersmeier A."/>
            <person name="Kalinowski J."/>
            <person name="Ruckert C."/>
        </authorList>
    </citation>
    <scope>NUCLEOTIDE SEQUENCE</scope>
    <source>
        <strain evidence="2">JCM 3090</strain>
    </source>
</reference>
<evidence type="ECO:0000313" key="2">
    <source>
        <dbReference type="EMBL" id="GGJ88896.1"/>
    </source>
</evidence>
<reference evidence="2" key="2">
    <citation type="submission" date="2020-09" db="EMBL/GenBank/DDBJ databases">
        <authorList>
            <person name="Sun Q."/>
            <person name="Ohkuma M."/>
        </authorList>
    </citation>
    <scope>NUCLEOTIDE SEQUENCE</scope>
    <source>
        <strain evidence="2">JCM 3090</strain>
    </source>
</reference>